<reference evidence="12" key="1">
    <citation type="submission" date="2011-01" db="EMBL/GenBank/DDBJ databases">
        <title>Complete sequence of chromosome of Thermovibrio ammonificans HB-1.</title>
        <authorList>
            <consortium name="US DOE Joint Genome Institute"/>
            <person name="Lucas S."/>
            <person name="Copeland A."/>
            <person name="Lapidus A."/>
            <person name="Cheng J.-F."/>
            <person name="Goodwin L."/>
            <person name="Pitluck S."/>
            <person name="Davenport K."/>
            <person name="Detter J.C."/>
            <person name="Han C."/>
            <person name="Tapia R."/>
            <person name="Land M."/>
            <person name="Hauser L."/>
            <person name="Kyrpides N."/>
            <person name="Ivanova N."/>
            <person name="Ovchinnikova G."/>
            <person name="Vetriani C."/>
            <person name="Woyke T."/>
        </authorList>
    </citation>
    <scope>NUCLEOTIDE SEQUENCE [LARGE SCALE GENOMIC DNA]</scope>
    <source>
        <strain evidence="12">HB-1</strain>
    </source>
</reference>
<dbReference type="GO" id="GO:0005886">
    <property type="term" value="C:plasma membrane"/>
    <property type="evidence" value="ECO:0007669"/>
    <property type="project" value="UniProtKB-SubCell"/>
</dbReference>
<dbReference type="Gene3D" id="3.30.565.10">
    <property type="entry name" value="Histidine kinase-like ATPase, C-terminal domain"/>
    <property type="match status" value="1"/>
</dbReference>
<dbReference type="Pfam" id="PF00512">
    <property type="entry name" value="HisKA"/>
    <property type="match status" value="1"/>
</dbReference>
<evidence type="ECO:0000256" key="1">
    <source>
        <dbReference type="ARBA" id="ARBA00000085"/>
    </source>
</evidence>
<dbReference type="PANTHER" id="PTHR44936">
    <property type="entry name" value="SENSOR PROTEIN CREC"/>
    <property type="match status" value="1"/>
</dbReference>
<dbReference type="SUPFAM" id="SSF55874">
    <property type="entry name" value="ATPase domain of HSP90 chaperone/DNA topoisomerase II/histidine kinase"/>
    <property type="match status" value="1"/>
</dbReference>
<keyword evidence="4" id="KW-1003">Cell membrane</keyword>
<dbReference type="EMBL" id="CP002444">
    <property type="protein sequence ID" value="ADU97334.1"/>
    <property type="molecule type" value="Genomic_DNA"/>
</dbReference>
<dbReference type="CDD" id="cd00082">
    <property type="entry name" value="HisKA"/>
    <property type="match status" value="1"/>
</dbReference>
<dbReference type="Gene3D" id="1.10.287.130">
    <property type="match status" value="1"/>
</dbReference>
<keyword evidence="10" id="KW-0812">Transmembrane</keyword>
<evidence type="ECO:0000256" key="3">
    <source>
        <dbReference type="ARBA" id="ARBA00012438"/>
    </source>
</evidence>
<keyword evidence="8 12" id="KW-0418">Kinase</keyword>
<dbReference type="AlphaFoldDB" id="E8T3S7"/>
<protein>
    <recommendedName>
        <fullName evidence="3">histidine kinase</fullName>
        <ecNumber evidence="3">2.7.13.3</ecNumber>
    </recommendedName>
</protein>
<dbReference type="InterPro" id="IPR050980">
    <property type="entry name" value="2C_sensor_his_kinase"/>
</dbReference>
<dbReference type="SUPFAM" id="SSF47384">
    <property type="entry name" value="Homodimeric domain of signal transducing histidine kinase"/>
    <property type="match status" value="1"/>
</dbReference>
<evidence type="ECO:0000256" key="5">
    <source>
        <dbReference type="ARBA" id="ARBA00022553"/>
    </source>
</evidence>
<dbReference type="OrthoDB" id="1931120at2"/>
<dbReference type="Proteomes" id="UP000006362">
    <property type="component" value="Chromosome"/>
</dbReference>
<comment type="subcellular location">
    <subcellularLocation>
        <location evidence="2">Cell membrane</location>
        <topology evidence="2">Multi-pass membrane protein</topology>
    </subcellularLocation>
</comment>
<dbReference type="InterPro" id="IPR003594">
    <property type="entry name" value="HATPase_dom"/>
</dbReference>
<dbReference type="GO" id="GO:0005524">
    <property type="term" value="F:ATP binding"/>
    <property type="evidence" value="ECO:0007669"/>
    <property type="project" value="UniProtKB-KW"/>
</dbReference>
<dbReference type="PROSITE" id="PS50109">
    <property type="entry name" value="HIS_KIN"/>
    <property type="match status" value="1"/>
</dbReference>
<dbReference type="KEGG" id="tam:Theam_1371"/>
<sequence>MRVTNYSFTERFYLLYKVGRFAFSAGLLVLLFSLSSLGSSIVDSFSLAVLAVYSLVSLLLFALSKKPHFYEFLLDELFLFLLVVKGAFSYAFFSIFLLFPVFFSVIFLGAPYSYLTLLFAFTLQFFYFIVLYGGLSYEGVIQLFLNALALLFMLLAAQKLRVRFEAQELYIRSLEVEREEAQLYKRLYEISADLAHELKNPLASIRGAVELLREGKNSPKLVDIIYRETKRLDSIIKDFLNLARPSTGEVARLSLKSTLEGLISSVGHMGKEVSVKGEEVFVESDPKLLSSALDNLLRNALQWARRRVEITVLKEDGWAVIHFDDDGPGVPPSERNRVFEPFYSRRSEGSGLGLSIVKKFAIDSGGYVSVGDSPLGGARFTLKLPLRRSGEGSDSRG</sequence>
<feature type="transmembrane region" description="Helical" evidence="10">
    <location>
        <begin position="12"/>
        <end position="32"/>
    </location>
</feature>
<dbReference type="InterPro" id="IPR004358">
    <property type="entry name" value="Sig_transdc_His_kin-like_C"/>
</dbReference>
<dbReference type="Pfam" id="PF02518">
    <property type="entry name" value="HATPase_c"/>
    <property type="match status" value="1"/>
</dbReference>
<evidence type="ECO:0000313" key="13">
    <source>
        <dbReference type="Proteomes" id="UP000006362"/>
    </source>
</evidence>
<evidence type="ECO:0000256" key="10">
    <source>
        <dbReference type="SAM" id="Phobius"/>
    </source>
</evidence>
<dbReference type="GO" id="GO:0000155">
    <property type="term" value="F:phosphorelay sensor kinase activity"/>
    <property type="evidence" value="ECO:0007669"/>
    <property type="project" value="InterPro"/>
</dbReference>
<keyword evidence="5" id="KW-0597">Phosphoprotein</keyword>
<dbReference type="SMART" id="SM00387">
    <property type="entry name" value="HATPase_c"/>
    <property type="match status" value="1"/>
</dbReference>
<proteinExistence type="predicted"/>
<keyword evidence="10" id="KW-0472">Membrane</keyword>
<dbReference type="InterPro" id="IPR036890">
    <property type="entry name" value="HATPase_C_sf"/>
</dbReference>
<dbReference type="InterPro" id="IPR005467">
    <property type="entry name" value="His_kinase_dom"/>
</dbReference>
<feature type="transmembrane region" description="Helical" evidence="10">
    <location>
        <begin position="78"/>
        <end position="107"/>
    </location>
</feature>
<evidence type="ECO:0000256" key="8">
    <source>
        <dbReference type="ARBA" id="ARBA00022777"/>
    </source>
</evidence>
<gene>
    <name evidence="12" type="ordered locus">Theam_1371</name>
</gene>
<organism evidence="12 13">
    <name type="scientific">Thermovibrio ammonificans (strain DSM 15698 / JCM 12110 / HB-1)</name>
    <dbReference type="NCBI Taxonomy" id="648996"/>
    <lineage>
        <taxon>Bacteria</taxon>
        <taxon>Pseudomonadati</taxon>
        <taxon>Aquificota</taxon>
        <taxon>Aquificia</taxon>
        <taxon>Desulfurobacteriales</taxon>
        <taxon>Desulfurobacteriaceae</taxon>
        <taxon>Thermovibrio</taxon>
    </lineage>
</organism>
<dbReference type="PANTHER" id="PTHR44936:SF10">
    <property type="entry name" value="SENSOR PROTEIN RSTB"/>
    <property type="match status" value="1"/>
</dbReference>
<keyword evidence="9" id="KW-0067">ATP-binding</keyword>
<dbReference type="InterPro" id="IPR003661">
    <property type="entry name" value="HisK_dim/P_dom"/>
</dbReference>
<keyword evidence="6" id="KW-0808">Transferase</keyword>
<name>E8T3S7_THEA1</name>
<dbReference type="HOGENOM" id="CLU_694309_0_0_0"/>
<dbReference type="eggNOG" id="COG4191">
    <property type="taxonomic scope" value="Bacteria"/>
</dbReference>
<dbReference type="EC" id="2.7.13.3" evidence="3"/>
<feature type="transmembrane region" description="Helical" evidence="10">
    <location>
        <begin position="44"/>
        <end position="63"/>
    </location>
</feature>
<dbReference type="STRING" id="648996.Theam_1371"/>
<comment type="catalytic activity">
    <reaction evidence="1">
        <text>ATP + protein L-histidine = ADP + protein N-phospho-L-histidine.</text>
        <dbReference type="EC" id="2.7.13.3"/>
    </reaction>
</comment>
<evidence type="ECO:0000256" key="7">
    <source>
        <dbReference type="ARBA" id="ARBA00022741"/>
    </source>
</evidence>
<evidence type="ECO:0000313" key="12">
    <source>
        <dbReference type="EMBL" id="ADU97334.1"/>
    </source>
</evidence>
<evidence type="ECO:0000256" key="2">
    <source>
        <dbReference type="ARBA" id="ARBA00004651"/>
    </source>
</evidence>
<evidence type="ECO:0000259" key="11">
    <source>
        <dbReference type="PROSITE" id="PS50109"/>
    </source>
</evidence>
<evidence type="ECO:0000256" key="9">
    <source>
        <dbReference type="ARBA" id="ARBA00022840"/>
    </source>
</evidence>
<feature type="domain" description="Histidine kinase" evidence="11">
    <location>
        <begin position="193"/>
        <end position="388"/>
    </location>
</feature>
<evidence type="ECO:0000256" key="4">
    <source>
        <dbReference type="ARBA" id="ARBA00022475"/>
    </source>
</evidence>
<accession>E8T3S7</accession>
<keyword evidence="13" id="KW-1185">Reference proteome</keyword>
<dbReference type="InterPro" id="IPR036097">
    <property type="entry name" value="HisK_dim/P_sf"/>
</dbReference>
<keyword evidence="10" id="KW-1133">Transmembrane helix</keyword>
<dbReference type="PRINTS" id="PR00344">
    <property type="entry name" value="BCTRLSENSOR"/>
</dbReference>
<keyword evidence="7" id="KW-0547">Nucleotide-binding</keyword>
<feature type="transmembrane region" description="Helical" evidence="10">
    <location>
        <begin position="139"/>
        <end position="157"/>
    </location>
</feature>
<evidence type="ECO:0000256" key="6">
    <source>
        <dbReference type="ARBA" id="ARBA00022679"/>
    </source>
</evidence>
<dbReference type="RefSeq" id="WP_013538120.1">
    <property type="nucleotide sequence ID" value="NC_014926.1"/>
</dbReference>
<dbReference type="SMART" id="SM00388">
    <property type="entry name" value="HisKA"/>
    <property type="match status" value="1"/>
</dbReference>
<feature type="transmembrane region" description="Helical" evidence="10">
    <location>
        <begin position="114"/>
        <end position="133"/>
    </location>
</feature>